<dbReference type="PROSITE" id="PS50878">
    <property type="entry name" value="RT_POL"/>
    <property type="match status" value="1"/>
</dbReference>
<keyword evidence="3" id="KW-1185">Reference proteome</keyword>
<evidence type="ECO:0000313" key="2">
    <source>
        <dbReference type="EMBL" id="KAK6754069.1"/>
    </source>
</evidence>
<accession>A0ABR1DUE8</accession>
<proteinExistence type="predicted"/>
<dbReference type="EMBL" id="JAVFWL010000005">
    <property type="protein sequence ID" value="KAK6754069.1"/>
    <property type="molecule type" value="Genomic_DNA"/>
</dbReference>
<dbReference type="InterPro" id="IPR000477">
    <property type="entry name" value="RT_dom"/>
</dbReference>
<dbReference type="PANTHER" id="PTHR47027">
    <property type="entry name" value="REVERSE TRANSCRIPTASE DOMAIN-CONTAINING PROTEIN"/>
    <property type="match status" value="1"/>
</dbReference>
<dbReference type="Proteomes" id="UP001303046">
    <property type="component" value="Unassembled WGS sequence"/>
</dbReference>
<evidence type="ECO:0000313" key="3">
    <source>
        <dbReference type="Proteomes" id="UP001303046"/>
    </source>
</evidence>
<feature type="domain" description="Reverse transcriptase" evidence="1">
    <location>
        <begin position="1"/>
        <end position="72"/>
    </location>
</feature>
<protein>
    <recommendedName>
        <fullName evidence="1">Reverse transcriptase domain-containing protein</fullName>
    </recommendedName>
</protein>
<comment type="caution">
    <text evidence="2">The sequence shown here is derived from an EMBL/GenBank/DDBJ whole genome shotgun (WGS) entry which is preliminary data.</text>
</comment>
<evidence type="ECO:0000259" key="1">
    <source>
        <dbReference type="PROSITE" id="PS50878"/>
    </source>
</evidence>
<reference evidence="2 3" key="1">
    <citation type="submission" date="2023-08" db="EMBL/GenBank/DDBJ databases">
        <title>A Necator americanus chromosomal reference genome.</title>
        <authorList>
            <person name="Ilik V."/>
            <person name="Petrzelkova K.J."/>
            <person name="Pardy F."/>
            <person name="Fuh T."/>
            <person name="Niatou-Singa F.S."/>
            <person name="Gouil Q."/>
            <person name="Baker L."/>
            <person name="Ritchie M.E."/>
            <person name="Jex A.R."/>
            <person name="Gazzola D."/>
            <person name="Li H."/>
            <person name="Toshio Fujiwara R."/>
            <person name="Zhan B."/>
            <person name="Aroian R.V."/>
            <person name="Pafco B."/>
            <person name="Schwarz E.M."/>
        </authorList>
    </citation>
    <scope>NUCLEOTIDE SEQUENCE [LARGE SCALE GENOMIC DNA]</scope>
    <source>
        <strain evidence="2 3">Aroian</strain>
        <tissue evidence="2">Whole animal</tissue>
    </source>
</reference>
<gene>
    <name evidence="2" type="primary">Necator_chrV.g18001</name>
    <name evidence="2" type="ORF">RB195_013211</name>
</gene>
<organism evidence="2 3">
    <name type="scientific">Necator americanus</name>
    <name type="common">Human hookworm</name>
    <dbReference type="NCBI Taxonomy" id="51031"/>
    <lineage>
        <taxon>Eukaryota</taxon>
        <taxon>Metazoa</taxon>
        <taxon>Ecdysozoa</taxon>
        <taxon>Nematoda</taxon>
        <taxon>Chromadorea</taxon>
        <taxon>Rhabditida</taxon>
        <taxon>Rhabditina</taxon>
        <taxon>Rhabditomorpha</taxon>
        <taxon>Strongyloidea</taxon>
        <taxon>Ancylostomatidae</taxon>
        <taxon>Bunostominae</taxon>
        <taxon>Necator</taxon>
    </lineage>
</organism>
<dbReference type="PANTHER" id="PTHR47027:SF20">
    <property type="entry name" value="REVERSE TRANSCRIPTASE-LIKE PROTEIN WITH RNA-DIRECTED DNA POLYMERASE DOMAIN"/>
    <property type="match status" value="1"/>
</dbReference>
<sequence>MGVKVDGLQLHHLRFADDIVLITPCISQAERMLTELDEKRGCIGLQLNLQKTIFTGNGWVSDDSFTLSGINISKCTSYIYLGREMNMMNDLTPELGRRRGALESHKSIEDIVNKTKNTRLRPHLFNTTVLAALTYASETWAFRK</sequence>
<name>A0ABR1DUE8_NECAM</name>